<dbReference type="AlphaFoldDB" id="A0A4R6PYB2"/>
<gene>
    <name evidence="2" type="ORF">EV211_1571</name>
</gene>
<feature type="transmembrane region" description="Helical" evidence="1">
    <location>
        <begin position="12"/>
        <end position="30"/>
    </location>
</feature>
<sequence length="60" mass="6984">MDKDVRKLLKAIALSQFAIIIMILILVFYFDVGRFSWLVAMFTLSCCCLFGSCSMIRRKR</sequence>
<keyword evidence="1" id="KW-1133">Transmembrane helix</keyword>
<accession>A0A4R6PYB2</accession>
<dbReference type="EMBL" id="SNXO01000057">
    <property type="protein sequence ID" value="TDP46646.1"/>
    <property type="molecule type" value="Genomic_DNA"/>
</dbReference>
<evidence type="ECO:0000313" key="2">
    <source>
        <dbReference type="EMBL" id="TDP46646.1"/>
    </source>
</evidence>
<keyword evidence="1" id="KW-0472">Membrane</keyword>
<organism evidence="2 3">
    <name type="scientific">Aminicella lysinilytica</name>
    <dbReference type="NCBI Taxonomy" id="433323"/>
    <lineage>
        <taxon>Bacteria</taxon>
        <taxon>Bacillati</taxon>
        <taxon>Bacillota</taxon>
        <taxon>Clostridia</taxon>
        <taxon>Peptostreptococcales</taxon>
        <taxon>Anaerovoracaceae</taxon>
        <taxon>Aminicella</taxon>
    </lineage>
</organism>
<dbReference type="Proteomes" id="UP000295500">
    <property type="component" value="Unassembled WGS sequence"/>
</dbReference>
<dbReference type="RefSeq" id="WP_133529293.1">
    <property type="nucleotide sequence ID" value="NZ_SNXO01000057.1"/>
</dbReference>
<proteinExistence type="predicted"/>
<keyword evidence="3" id="KW-1185">Reference proteome</keyword>
<evidence type="ECO:0000313" key="3">
    <source>
        <dbReference type="Proteomes" id="UP000295500"/>
    </source>
</evidence>
<reference evidence="2 3" key="1">
    <citation type="submission" date="2019-03" db="EMBL/GenBank/DDBJ databases">
        <title>Genomic Encyclopedia of Type Strains, Phase IV (KMG-IV): sequencing the most valuable type-strain genomes for metagenomic binning, comparative biology and taxonomic classification.</title>
        <authorList>
            <person name="Goeker M."/>
        </authorList>
    </citation>
    <scope>NUCLEOTIDE SEQUENCE [LARGE SCALE GENOMIC DNA]</scope>
    <source>
        <strain evidence="2 3">DSM 28287</strain>
    </source>
</reference>
<keyword evidence="1" id="KW-0812">Transmembrane</keyword>
<comment type="caution">
    <text evidence="2">The sequence shown here is derived from an EMBL/GenBank/DDBJ whole genome shotgun (WGS) entry which is preliminary data.</text>
</comment>
<protein>
    <submittedName>
        <fullName evidence="2">Uncharacterized protein</fullName>
    </submittedName>
</protein>
<name>A0A4R6PYB2_9FIRM</name>
<evidence type="ECO:0000256" key="1">
    <source>
        <dbReference type="SAM" id="Phobius"/>
    </source>
</evidence>
<feature type="transmembrane region" description="Helical" evidence="1">
    <location>
        <begin position="36"/>
        <end position="56"/>
    </location>
</feature>